<evidence type="ECO:0000256" key="4">
    <source>
        <dbReference type="ARBA" id="ARBA00022692"/>
    </source>
</evidence>
<feature type="transmembrane region" description="Helical" evidence="7">
    <location>
        <begin position="621"/>
        <end position="641"/>
    </location>
</feature>
<keyword evidence="3" id="KW-1003">Cell membrane</keyword>
<keyword evidence="5 7" id="KW-1133">Transmembrane helix</keyword>
<proteinExistence type="inferred from homology"/>
<dbReference type="SUPFAM" id="SSF161098">
    <property type="entry name" value="MetI-like"/>
    <property type="match status" value="1"/>
</dbReference>
<feature type="transmembrane region" description="Helical" evidence="7">
    <location>
        <begin position="524"/>
        <end position="545"/>
    </location>
</feature>
<dbReference type="Proteomes" id="UP000291269">
    <property type="component" value="Unassembled WGS sequence"/>
</dbReference>
<accession>A0A4Q2KDS6</accession>
<evidence type="ECO:0000256" key="2">
    <source>
        <dbReference type="ARBA" id="ARBA00022448"/>
    </source>
</evidence>
<protein>
    <recommendedName>
        <fullName evidence="8">ABC transmembrane type-1 domain-containing protein</fullName>
    </recommendedName>
</protein>
<comment type="similarity">
    <text evidence="7">Belongs to the binding-protein-dependent transport system permease family.</text>
</comment>
<evidence type="ECO:0000256" key="1">
    <source>
        <dbReference type="ARBA" id="ARBA00004651"/>
    </source>
</evidence>
<evidence type="ECO:0000313" key="9">
    <source>
        <dbReference type="EMBL" id="RXZ61381.1"/>
    </source>
</evidence>
<dbReference type="PANTHER" id="PTHR43227">
    <property type="entry name" value="BLL4140 PROTEIN"/>
    <property type="match status" value="1"/>
</dbReference>
<dbReference type="Gene3D" id="1.10.3720.10">
    <property type="entry name" value="MetI-like"/>
    <property type="match status" value="1"/>
</dbReference>
<keyword evidence="10" id="KW-1185">Reference proteome</keyword>
<evidence type="ECO:0000313" key="10">
    <source>
        <dbReference type="Proteomes" id="UP000291269"/>
    </source>
</evidence>
<feature type="transmembrane region" description="Helical" evidence="7">
    <location>
        <begin position="7"/>
        <end position="30"/>
    </location>
</feature>
<dbReference type="OrthoDB" id="145927at2"/>
<dbReference type="EMBL" id="SDOZ01000002">
    <property type="protein sequence ID" value="RXZ61381.1"/>
    <property type="molecule type" value="Genomic_DNA"/>
</dbReference>
<name>A0A4Q2KDS6_9FIRM</name>
<dbReference type="InterPro" id="IPR050809">
    <property type="entry name" value="UgpAE/MalFG_permease"/>
</dbReference>
<dbReference type="CDD" id="cd06261">
    <property type="entry name" value="TM_PBP2"/>
    <property type="match status" value="1"/>
</dbReference>
<dbReference type="GO" id="GO:0005886">
    <property type="term" value="C:plasma membrane"/>
    <property type="evidence" value="ECO:0007669"/>
    <property type="project" value="UniProtKB-SubCell"/>
</dbReference>
<evidence type="ECO:0000256" key="5">
    <source>
        <dbReference type="ARBA" id="ARBA00022989"/>
    </source>
</evidence>
<comment type="caution">
    <text evidence="9">The sequence shown here is derived from an EMBL/GenBank/DDBJ whole genome shotgun (WGS) entry which is preliminary data.</text>
</comment>
<keyword evidence="4 7" id="KW-0812">Transmembrane</keyword>
<dbReference type="RefSeq" id="WP_129224017.1">
    <property type="nucleotide sequence ID" value="NZ_SDOZ01000002.1"/>
</dbReference>
<sequence length="651" mass="72158">MKIRTKRFGIVTAVSVAVVIMLIMTIVSAVNLNDRSAMTLTAHGFTPTVIETTADKQIVGTRDGRVICKTYEDETLWEYRLESEGALRDIVADGGELLCVTAETKEFFVLDEEGAFLGKVGLSYEPVAIAADAEHAVIYTKLKTKNQMVVFSRSGNSTDLGSAKKSANDLPEFSNIEMTDSGMVFALGVDATPYRFDTENVSASPEEIFTVTNEELIYMIASGENYLAVTKDGKFVEYDGAGKVLSRVGGGERFVSVSSDGGRIVALSNRNDISYFDGNRVYKVDTGIQVSKIMVAEQGVFLIDKSDNISAYDFSRIVANHTFKILLPVFGALSAAGVVAELIAVLLAFPATRYKTENFFRRLGKALWTYKKTYLYLCIPFGLLAIFGFFPVVWGFILAFTKYVPGVKTEFVFFENFLSVFRNAAFFASAGNMLVFLVTDLIKALIPCFILAEFMFILRMQKLGYVARVLTVLPGILPGVALIYIWTSGIYGSNGLINMFLQSLGFSQFDFNWLGNEETARNALIFYGFPFLGSYILLFSALRGIPDSLIEAAKLDGCNKVRRMFVIDVPLLTPQLKYIFVTTFIASIQDFGRSYLTTGGEYGTMIPALEIYYQINKYFDYGVAAAMSLLLFVLIFIVTLANMRIKTESIY</sequence>
<feature type="transmembrane region" description="Helical" evidence="7">
    <location>
        <begin position="373"/>
        <end position="400"/>
    </location>
</feature>
<organism evidence="9 10">
    <name type="scientific">Candidatus Borkfalkia ceftriaxoniphila</name>
    <dbReference type="NCBI Taxonomy" id="2508949"/>
    <lineage>
        <taxon>Bacteria</taxon>
        <taxon>Bacillati</taxon>
        <taxon>Bacillota</taxon>
        <taxon>Clostridia</taxon>
        <taxon>Christensenellales</taxon>
        <taxon>Christensenellaceae</taxon>
        <taxon>Candidatus Borkfalkia</taxon>
    </lineage>
</organism>
<feature type="transmembrane region" description="Helical" evidence="7">
    <location>
        <begin position="325"/>
        <end position="352"/>
    </location>
</feature>
<keyword evidence="2 7" id="KW-0813">Transport</keyword>
<feature type="transmembrane region" description="Helical" evidence="7">
    <location>
        <begin position="565"/>
        <end position="588"/>
    </location>
</feature>
<feature type="transmembrane region" description="Helical" evidence="7">
    <location>
        <begin position="463"/>
        <end position="486"/>
    </location>
</feature>
<evidence type="ECO:0000256" key="6">
    <source>
        <dbReference type="ARBA" id="ARBA00023136"/>
    </source>
</evidence>
<dbReference type="AlphaFoldDB" id="A0A4Q2KDS6"/>
<dbReference type="PROSITE" id="PS50928">
    <property type="entry name" value="ABC_TM1"/>
    <property type="match status" value="1"/>
</dbReference>
<evidence type="ECO:0000256" key="3">
    <source>
        <dbReference type="ARBA" id="ARBA00022475"/>
    </source>
</evidence>
<dbReference type="Pfam" id="PF00528">
    <property type="entry name" value="BPD_transp_1"/>
    <property type="match status" value="1"/>
</dbReference>
<dbReference type="InterPro" id="IPR035906">
    <property type="entry name" value="MetI-like_sf"/>
</dbReference>
<dbReference type="InterPro" id="IPR011044">
    <property type="entry name" value="Quino_amine_DH_bsu"/>
</dbReference>
<reference evidence="9 10" key="1">
    <citation type="journal article" date="2019" name="Gut">
        <title>Antibiotics-induced monodominance of a novel gut bacterial order.</title>
        <authorList>
            <person name="Hildebrand F."/>
            <person name="Moitinho-Silva L."/>
            <person name="Blasche S."/>
            <person name="Jahn M.T."/>
            <person name="Gossmann T.I."/>
            <person name="Heuerta-Cepas J."/>
            <person name="Hercog R."/>
            <person name="Luetge M."/>
            <person name="Bahram M."/>
            <person name="Pryszlak A."/>
            <person name="Alves R.J."/>
            <person name="Waszak S.M."/>
            <person name="Zhu A."/>
            <person name="Ye L."/>
            <person name="Costea P.I."/>
            <person name="Aalvink S."/>
            <person name="Belzer C."/>
            <person name="Forslund S.K."/>
            <person name="Sunagawa S."/>
            <person name="Hentschel U."/>
            <person name="Merten C."/>
            <person name="Patil K.R."/>
            <person name="Benes V."/>
            <person name="Bork P."/>
        </authorList>
    </citation>
    <scope>NUCLEOTIDE SEQUENCE [LARGE SCALE GENOMIC DNA]</scope>
    <source>
        <strain evidence="9 10">HDS1380</strain>
    </source>
</reference>
<evidence type="ECO:0000259" key="8">
    <source>
        <dbReference type="PROSITE" id="PS50928"/>
    </source>
</evidence>
<dbReference type="PANTHER" id="PTHR43227:SF11">
    <property type="entry name" value="BLL4140 PROTEIN"/>
    <property type="match status" value="1"/>
</dbReference>
<evidence type="ECO:0000256" key="7">
    <source>
        <dbReference type="RuleBase" id="RU363032"/>
    </source>
</evidence>
<gene>
    <name evidence="9" type="ORF">ESZ91_03050</name>
</gene>
<keyword evidence="6 7" id="KW-0472">Membrane</keyword>
<dbReference type="SUPFAM" id="SSF50969">
    <property type="entry name" value="YVTN repeat-like/Quinoprotein amine dehydrogenase"/>
    <property type="match status" value="1"/>
</dbReference>
<comment type="subcellular location">
    <subcellularLocation>
        <location evidence="1 7">Cell membrane</location>
        <topology evidence="1 7">Multi-pass membrane protein</topology>
    </subcellularLocation>
</comment>
<dbReference type="GO" id="GO:0055085">
    <property type="term" value="P:transmembrane transport"/>
    <property type="evidence" value="ECO:0007669"/>
    <property type="project" value="InterPro"/>
</dbReference>
<feature type="domain" description="ABC transmembrane type-1" evidence="8">
    <location>
        <begin position="430"/>
        <end position="642"/>
    </location>
</feature>
<dbReference type="InterPro" id="IPR000515">
    <property type="entry name" value="MetI-like"/>
</dbReference>